<organism evidence="3 4">
    <name type="scientific">Polarella glacialis</name>
    <name type="common">Dinoflagellate</name>
    <dbReference type="NCBI Taxonomy" id="89957"/>
    <lineage>
        <taxon>Eukaryota</taxon>
        <taxon>Sar</taxon>
        <taxon>Alveolata</taxon>
        <taxon>Dinophyceae</taxon>
        <taxon>Suessiales</taxon>
        <taxon>Suessiaceae</taxon>
        <taxon>Polarella</taxon>
    </lineage>
</organism>
<dbReference type="SUPFAM" id="SSF47473">
    <property type="entry name" value="EF-hand"/>
    <property type="match status" value="1"/>
</dbReference>
<sequence>MEGESTRSFDIFSGVRQGCPMSPVLFALALDSFLRKLVGAVPKVTFQFSSPMASRMYRRYLPRIRRTADIHEAWLPIAEWAHLGGAVRKGGLPYAKAKQEVMAKKGAGKTFAALDLNKDDVLSLSELGQAFGPVKVQDLLGFHDLDEDGTISLAEFAEVFSFWAGTEHAVLKDTPKKFHKFQLEDMHGDFNIEDLPKKITDECLKRAQKLEASRQVTGAERTEL</sequence>
<proteinExistence type="predicted"/>
<reference evidence="3" key="1">
    <citation type="submission" date="2021-02" db="EMBL/GenBank/DDBJ databases">
        <authorList>
            <person name="Dougan E. K."/>
            <person name="Rhodes N."/>
            <person name="Thang M."/>
            <person name="Chan C."/>
        </authorList>
    </citation>
    <scope>NUCLEOTIDE SEQUENCE</scope>
</reference>
<evidence type="ECO:0000313" key="3">
    <source>
        <dbReference type="EMBL" id="CAE8635329.1"/>
    </source>
</evidence>
<evidence type="ECO:0000259" key="2">
    <source>
        <dbReference type="PROSITE" id="PS50222"/>
    </source>
</evidence>
<keyword evidence="4" id="KW-1185">Reference proteome</keyword>
<dbReference type="Proteomes" id="UP000654075">
    <property type="component" value="Unassembled WGS sequence"/>
</dbReference>
<dbReference type="InterPro" id="IPR018247">
    <property type="entry name" value="EF_Hand_1_Ca_BS"/>
</dbReference>
<dbReference type="PROSITE" id="PS00018">
    <property type="entry name" value="EF_HAND_1"/>
    <property type="match status" value="2"/>
</dbReference>
<dbReference type="InterPro" id="IPR011992">
    <property type="entry name" value="EF-hand-dom_pair"/>
</dbReference>
<feature type="domain" description="EF-hand" evidence="2">
    <location>
        <begin position="102"/>
        <end position="137"/>
    </location>
</feature>
<dbReference type="AlphaFoldDB" id="A0A813HBN8"/>
<dbReference type="Gene3D" id="1.10.238.10">
    <property type="entry name" value="EF-hand"/>
    <property type="match status" value="1"/>
</dbReference>
<protein>
    <recommendedName>
        <fullName evidence="2">EF-hand domain-containing protein</fullName>
    </recommendedName>
</protein>
<dbReference type="Pfam" id="PF13202">
    <property type="entry name" value="EF-hand_5"/>
    <property type="match status" value="1"/>
</dbReference>
<accession>A0A813HBN8</accession>
<dbReference type="InterPro" id="IPR002048">
    <property type="entry name" value="EF_hand_dom"/>
</dbReference>
<comment type="caution">
    <text evidence="3">The sequence shown here is derived from an EMBL/GenBank/DDBJ whole genome shotgun (WGS) entry which is preliminary data.</text>
</comment>
<keyword evidence="1" id="KW-0106">Calcium</keyword>
<evidence type="ECO:0000313" key="4">
    <source>
        <dbReference type="Proteomes" id="UP000654075"/>
    </source>
</evidence>
<dbReference type="GO" id="GO:0005509">
    <property type="term" value="F:calcium ion binding"/>
    <property type="evidence" value="ECO:0007669"/>
    <property type="project" value="InterPro"/>
</dbReference>
<gene>
    <name evidence="3" type="ORF">PGLA1383_LOCUS50923</name>
</gene>
<dbReference type="PROSITE" id="PS50222">
    <property type="entry name" value="EF_HAND_2"/>
    <property type="match status" value="1"/>
</dbReference>
<dbReference type="EMBL" id="CAJNNV010031268">
    <property type="protein sequence ID" value="CAE8635329.1"/>
    <property type="molecule type" value="Genomic_DNA"/>
</dbReference>
<dbReference type="OrthoDB" id="416119at2759"/>
<evidence type="ECO:0000256" key="1">
    <source>
        <dbReference type="ARBA" id="ARBA00022837"/>
    </source>
</evidence>
<name>A0A813HBN8_POLGL</name>